<keyword evidence="6 12" id="KW-0547">Nucleotide-binding</keyword>
<dbReference type="RefSeq" id="WP_184092852.1">
    <property type="nucleotide sequence ID" value="NZ_AP023367.1"/>
</dbReference>
<dbReference type="InterPro" id="IPR003395">
    <property type="entry name" value="RecF/RecN/SMC_N"/>
</dbReference>
<comment type="similarity">
    <text evidence="2 12 13">Belongs to the RecF family.</text>
</comment>
<dbReference type="PANTHER" id="PTHR32182">
    <property type="entry name" value="DNA REPLICATION AND REPAIR PROTEIN RECF"/>
    <property type="match status" value="1"/>
</dbReference>
<dbReference type="HAMAP" id="MF_00365">
    <property type="entry name" value="RecF"/>
    <property type="match status" value="1"/>
</dbReference>
<organism evidence="14 15">
    <name type="scientific">Anaerocolumna cellulosilytica</name>
    <dbReference type="NCBI Taxonomy" id="433286"/>
    <lineage>
        <taxon>Bacteria</taxon>
        <taxon>Bacillati</taxon>
        <taxon>Bacillota</taxon>
        <taxon>Clostridia</taxon>
        <taxon>Lachnospirales</taxon>
        <taxon>Lachnospiraceae</taxon>
        <taxon>Anaerocolumna</taxon>
    </lineage>
</organism>
<dbReference type="GO" id="GO:0005524">
    <property type="term" value="F:ATP binding"/>
    <property type="evidence" value="ECO:0007669"/>
    <property type="project" value="UniProtKB-UniRule"/>
</dbReference>
<feature type="binding site" evidence="12">
    <location>
        <begin position="30"/>
        <end position="37"/>
    </location>
    <ligand>
        <name>ATP</name>
        <dbReference type="ChEBI" id="CHEBI:30616"/>
    </ligand>
</feature>
<evidence type="ECO:0000256" key="2">
    <source>
        <dbReference type="ARBA" id="ARBA00008016"/>
    </source>
</evidence>
<dbReference type="PANTHER" id="PTHR32182:SF0">
    <property type="entry name" value="DNA REPLICATION AND REPAIR PROTEIN RECF"/>
    <property type="match status" value="1"/>
</dbReference>
<dbReference type="GO" id="GO:0005737">
    <property type="term" value="C:cytoplasm"/>
    <property type="evidence" value="ECO:0007669"/>
    <property type="project" value="UniProtKB-SubCell"/>
</dbReference>
<dbReference type="EMBL" id="AP023367">
    <property type="protein sequence ID" value="BCJ92435.1"/>
    <property type="molecule type" value="Genomic_DNA"/>
</dbReference>
<keyword evidence="11 12" id="KW-0742">SOS response</keyword>
<dbReference type="GO" id="GO:0000731">
    <property type="term" value="P:DNA synthesis involved in DNA repair"/>
    <property type="evidence" value="ECO:0007669"/>
    <property type="project" value="TreeGrafter"/>
</dbReference>
<keyword evidence="9 12" id="KW-0238">DNA-binding</keyword>
<evidence type="ECO:0000256" key="13">
    <source>
        <dbReference type="RuleBase" id="RU000578"/>
    </source>
</evidence>
<dbReference type="Pfam" id="PF02463">
    <property type="entry name" value="SMC_N"/>
    <property type="match status" value="1"/>
</dbReference>
<dbReference type="GO" id="GO:0006302">
    <property type="term" value="P:double-strand break repair"/>
    <property type="evidence" value="ECO:0007669"/>
    <property type="project" value="TreeGrafter"/>
</dbReference>
<comment type="subcellular location">
    <subcellularLocation>
        <location evidence="1 12 13">Cytoplasm</location>
    </subcellularLocation>
</comment>
<evidence type="ECO:0000256" key="4">
    <source>
        <dbReference type="ARBA" id="ARBA00022490"/>
    </source>
</evidence>
<dbReference type="Proteomes" id="UP000515561">
    <property type="component" value="Chromosome"/>
</dbReference>
<dbReference type="CDD" id="cd03242">
    <property type="entry name" value="ABC_RecF"/>
    <property type="match status" value="1"/>
</dbReference>
<evidence type="ECO:0000256" key="3">
    <source>
        <dbReference type="ARBA" id="ARBA00020170"/>
    </source>
</evidence>
<dbReference type="InterPro" id="IPR018078">
    <property type="entry name" value="DNA-binding_RecF_CS"/>
</dbReference>
<evidence type="ECO:0000256" key="12">
    <source>
        <dbReference type="HAMAP-Rule" id="MF_00365"/>
    </source>
</evidence>
<keyword evidence="4 12" id="KW-0963">Cytoplasm</keyword>
<dbReference type="KEGG" id="acel:acsn021_00040"/>
<accession>A0A6S6QY45</accession>
<reference evidence="14 15" key="1">
    <citation type="journal article" date="2016" name="Int. J. Syst. Evol. Microbiol.">
        <title>Descriptions of Anaerotaenia torta gen. nov., sp. nov. and Anaerocolumna cellulosilytica gen. nov., sp. nov. isolated from a methanogenic reactor of cattle waste.</title>
        <authorList>
            <person name="Uek A."/>
            <person name="Ohtaki Y."/>
            <person name="Kaku N."/>
            <person name="Ueki K."/>
        </authorList>
    </citation>
    <scope>NUCLEOTIDE SEQUENCE [LARGE SCALE GENOMIC DNA]</scope>
    <source>
        <strain evidence="14 15">SN021</strain>
    </source>
</reference>
<evidence type="ECO:0000256" key="6">
    <source>
        <dbReference type="ARBA" id="ARBA00022741"/>
    </source>
</evidence>
<evidence type="ECO:0000256" key="5">
    <source>
        <dbReference type="ARBA" id="ARBA00022705"/>
    </source>
</evidence>
<evidence type="ECO:0000256" key="7">
    <source>
        <dbReference type="ARBA" id="ARBA00022763"/>
    </source>
</evidence>
<name>A0A6S6QY45_9FIRM</name>
<gene>
    <name evidence="12 14" type="primary">recF</name>
    <name evidence="14" type="ORF">acsn021_00040</name>
</gene>
<evidence type="ECO:0000256" key="8">
    <source>
        <dbReference type="ARBA" id="ARBA00022840"/>
    </source>
</evidence>
<dbReference type="GO" id="GO:0006260">
    <property type="term" value="P:DNA replication"/>
    <property type="evidence" value="ECO:0007669"/>
    <property type="project" value="UniProtKB-UniRule"/>
</dbReference>
<comment type="function">
    <text evidence="12 13">The RecF protein is involved in DNA metabolism; it is required for DNA replication and normal SOS inducibility. RecF binds preferentially to single-stranded, linear DNA. It also seems to bind ATP.</text>
</comment>
<dbReference type="AlphaFoldDB" id="A0A6S6QY45"/>
<dbReference type="SUPFAM" id="SSF52540">
    <property type="entry name" value="P-loop containing nucleoside triphosphate hydrolases"/>
    <property type="match status" value="1"/>
</dbReference>
<evidence type="ECO:0000256" key="11">
    <source>
        <dbReference type="ARBA" id="ARBA00023236"/>
    </source>
</evidence>
<dbReference type="Gene3D" id="1.20.1050.90">
    <property type="entry name" value="RecF/RecN/SMC, N-terminal domain"/>
    <property type="match status" value="1"/>
</dbReference>
<keyword evidence="8 12" id="KW-0067">ATP-binding</keyword>
<keyword evidence="7 12" id="KW-0227">DNA damage</keyword>
<dbReference type="NCBIfam" id="TIGR00611">
    <property type="entry name" value="recf"/>
    <property type="match status" value="1"/>
</dbReference>
<proteinExistence type="inferred from homology"/>
<dbReference type="GO" id="GO:0009432">
    <property type="term" value="P:SOS response"/>
    <property type="evidence" value="ECO:0007669"/>
    <property type="project" value="UniProtKB-UniRule"/>
</dbReference>
<evidence type="ECO:0000256" key="1">
    <source>
        <dbReference type="ARBA" id="ARBA00004496"/>
    </source>
</evidence>
<dbReference type="InterPro" id="IPR027417">
    <property type="entry name" value="P-loop_NTPase"/>
</dbReference>
<keyword evidence="10 12" id="KW-0234">DNA repair</keyword>
<protein>
    <recommendedName>
        <fullName evidence="3 12">DNA replication and repair protein RecF</fullName>
    </recommendedName>
</protein>
<dbReference type="PROSITE" id="PS00618">
    <property type="entry name" value="RECF_2"/>
    <property type="match status" value="1"/>
</dbReference>
<dbReference type="InterPro" id="IPR001238">
    <property type="entry name" value="DNA-binding_RecF"/>
</dbReference>
<evidence type="ECO:0000256" key="9">
    <source>
        <dbReference type="ARBA" id="ARBA00023125"/>
    </source>
</evidence>
<dbReference type="InterPro" id="IPR042174">
    <property type="entry name" value="RecF_2"/>
</dbReference>
<dbReference type="Gene3D" id="3.40.50.300">
    <property type="entry name" value="P-loop containing nucleotide triphosphate hydrolases"/>
    <property type="match status" value="1"/>
</dbReference>
<keyword evidence="5 12" id="KW-0235">DNA replication</keyword>
<evidence type="ECO:0000313" key="14">
    <source>
        <dbReference type="EMBL" id="BCJ92435.1"/>
    </source>
</evidence>
<dbReference type="GO" id="GO:0003697">
    <property type="term" value="F:single-stranded DNA binding"/>
    <property type="evidence" value="ECO:0007669"/>
    <property type="project" value="UniProtKB-UniRule"/>
</dbReference>
<keyword evidence="15" id="KW-1185">Reference proteome</keyword>
<evidence type="ECO:0000313" key="15">
    <source>
        <dbReference type="Proteomes" id="UP000515561"/>
    </source>
</evidence>
<sequence>MYIKTLELKDYRNYNTLFMDFHDRINILYGDNAQGKTNILESIYVCATTKSHKGSKDREIIKMDKEESHIRLHVERDGVIHKIDMHLKKNKPKGVAINGIPIKKTSELFGIVNIVFFSPEDLSIIKNGPAERRRFIDLELCQIDKVYLYNLANYNKIITQRNNLLKQISFNRKLLDTLSIWDMQLVEYGTKIMERRDSFISQLNEIVYEIHKKLSGNKEHLRIQYEPNVAVKDFKSKLENTLERDIATKMTNYGPHRDDISFFNGSQDLRKFGSQGQQRTSALSLKLAEIELVKIVTKDKPILLLDDVLSELDRNRQTHLLNSIHDIQTIITCTGLEEFIANRMEFDKTYRVVEGTVTDENTLSLDFIHRKTGGNL</sequence>
<evidence type="ECO:0000256" key="10">
    <source>
        <dbReference type="ARBA" id="ARBA00023204"/>
    </source>
</evidence>